<evidence type="ECO:0000259" key="15">
    <source>
        <dbReference type="Pfam" id="PF07504"/>
    </source>
</evidence>
<evidence type="ECO:0000259" key="13">
    <source>
        <dbReference type="Pfam" id="PF02868"/>
    </source>
</evidence>
<dbReference type="PANTHER" id="PTHR33794:SF1">
    <property type="entry name" value="BACILLOLYSIN"/>
    <property type="match status" value="1"/>
</dbReference>
<evidence type="ECO:0000256" key="1">
    <source>
        <dbReference type="ARBA" id="ARBA00001947"/>
    </source>
</evidence>
<comment type="subcellular location">
    <subcellularLocation>
        <location evidence="11">Secreted</location>
    </subcellularLocation>
</comment>
<feature type="chain" id="PRO_5023054181" description="Neutral metalloproteinase" evidence="11">
    <location>
        <begin position="24"/>
        <end position="497"/>
    </location>
</feature>
<keyword evidence="7 11" id="KW-0862">Zinc</keyword>
<dbReference type="InterPro" id="IPR011096">
    <property type="entry name" value="FTP_domain"/>
</dbReference>
<evidence type="ECO:0000313" key="17">
    <source>
        <dbReference type="Proteomes" id="UP000295310"/>
    </source>
</evidence>
<dbReference type="Gene3D" id="1.10.390.10">
    <property type="entry name" value="Neutral Protease Domain 2"/>
    <property type="match status" value="1"/>
</dbReference>
<dbReference type="InterPro" id="IPR050728">
    <property type="entry name" value="Zinc_Metalloprotease_M4"/>
</dbReference>
<evidence type="ECO:0000256" key="2">
    <source>
        <dbReference type="ARBA" id="ARBA00009388"/>
    </source>
</evidence>
<evidence type="ECO:0000256" key="6">
    <source>
        <dbReference type="ARBA" id="ARBA00022801"/>
    </source>
</evidence>
<dbReference type="InterPro" id="IPR025711">
    <property type="entry name" value="PepSY"/>
</dbReference>
<keyword evidence="17" id="KW-1185">Reference proteome</keyword>
<feature type="domain" description="Peptidase M4 C-terminal" evidence="13">
    <location>
        <begin position="351"/>
        <end position="496"/>
    </location>
</feature>
<keyword evidence="9" id="KW-0865">Zymogen</keyword>
<organism evidence="16 17">
    <name type="scientific">Macrococcus brunensis</name>
    <dbReference type="NCBI Taxonomy" id="198483"/>
    <lineage>
        <taxon>Bacteria</taxon>
        <taxon>Bacillati</taxon>
        <taxon>Bacillota</taxon>
        <taxon>Bacilli</taxon>
        <taxon>Bacillales</taxon>
        <taxon>Staphylococcaceae</taxon>
        <taxon>Macrococcus</taxon>
    </lineage>
</organism>
<comment type="function">
    <text evidence="11">Extracellular zinc metalloprotease.</text>
</comment>
<comment type="cofactor">
    <cofactor evidence="1 11">
        <name>Zn(2+)</name>
        <dbReference type="ChEBI" id="CHEBI:29105"/>
    </cofactor>
</comment>
<comment type="similarity">
    <text evidence="2 11">Belongs to the peptidase M4 family.</text>
</comment>
<proteinExistence type="inferred from homology"/>
<dbReference type="Gene3D" id="3.10.450.40">
    <property type="match status" value="1"/>
</dbReference>
<name>A0A4V3BDN1_9STAP</name>
<dbReference type="PANTHER" id="PTHR33794">
    <property type="entry name" value="BACILLOLYSIN"/>
    <property type="match status" value="1"/>
</dbReference>
<dbReference type="GO" id="GO:0046872">
    <property type="term" value="F:metal ion binding"/>
    <property type="evidence" value="ECO:0007669"/>
    <property type="project" value="UniProtKB-UniRule"/>
</dbReference>
<feature type="domain" description="FTP" evidence="15">
    <location>
        <begin position="55"/>
        <end position="103"/>
    </location>
</feature>
<evidence type="ECO:0000256" key="7">
    <source>
        <dbReference type="ARBA" id="ARBA00022833"/>
    </source>
</evidence>
<dbReference type="CDD" id="cd09597">
    <property type="entry name" value="M4_TLP"/>
    <property type="match status" value="1"/>
</dbReference>
<dbReference type="Pfam" id="PF07504">
    <property type="entry name" value="FTP"/>
    <property type="match status" value="1"/>
</dbReference>
<dbReference type="OrthoDB" id="291295at2"/>
<evidence type="ECO:0000256" key="9">
    <source>
        <dbReference type="ARBA" id="ARBA00023145"/>
    </source>
</evidence>
<dbReference type="SUPFAM" id="SSF55486">
    <property type="entry name" value="Metalloproteases ('zincins'), catalytic domain"/>
    <property type="match status" value="1"/>
</dbReference>
<feature type="active site" description="Proton donor" evidence="10">
    <location>
        <position position="424"/>
    </location>
</feature>
<feature type="domain" description="PepSY" evidence="14">
    <location>
        <begin position="116"/>
        <end position="189"/>
    </location>
</feature>
<dbReference type="EC" id="3.4.24.-" evidence="11"/>
<evidence type="ECO:0000256" key="4">
    <source>
        <dbReference type="ARBA" id="ARBA00022723"/>
    </source>
</evidence>
<evidence type="ECO:0000313" key="16">
    <source>
        <dbReference type="EMBL" id="TDL99056.1"/>
    </source>
</evidence>
<gene>
    <name evidence="16" type="ORF">ERX27_01020</name>
</gene>
<evidence type="ECO:0000259" key="12">
    <source>
        <dbReference type="Pfam" id="PF01447"/>
    </source>
</evidence>
<dbReference type="Pfam" id="PF01447">
    <property type="entry name" value="Peptidase_M4"/>
    <property type="match status" value="1"/>
</dbReference>
<protein>
    <recommendedName>
        <fullName evidence="11">Neutral metalloproteinase</fullName>
        <ecNumber evidence="11">3.4.24.-</ecNumber>
    </recommendedName>
</protein>
<keyword evidence="5 11" id="KW-0732">Signal</keyword>
<keyword evidence="3 11" id="KW-0645">Protease</keyword>
<dbReference type="Proteomes" id="UP000295310">
    <property type="component" value="Unassembled WGS sequence"/>
</dbReference>
<feature type="active site" evidence="10">
    <location>
        <position position="341"/>
    </location>
</feature>
<dbReference type="Gene3D" id="3.10.170.10">
    <property type="match status" value="1"/>
</dbReference>
<dbReference type="GO" id="GO:0005576">
    <property type="term" value="C:extracellular region"/>
    <property type="evidence" value="ECO:0007669"/>
    <property type="project" value="UniProtKB-SubCell"/>
</dbReference>
<evidence type="ECO:0000259" key="14">
    <source>
        <dbReference type="Pfam" id="PF03413"/>
    </source>
</evidence>
<dbReference type="InterPro" id="IPR027268">
    <property type="entry name" value="Peptidase_M4/M1_CTD_sf"/>
</dbReference>
<dbReference type="GO" id="GO:0006508">
    <property type="term" value="P:proteolysis"/>
    <property type="evidence" value="ECO:0007669"/>
    <property type="project" value="UniProtKB-KW"/>
</dbReference>
<keyword evidence="11" id="KW-0964">Secreted</keyword>
<feature type="domain" description="Peptidase M4" evidence="12">
    <location>
        <begin position="199"/>
        <end position="348"/>
    </location>
</feature>
<dbReference type="Pfam" id="PF02868">
    <property type="entry name" value="Peptidase_M4_C"/>
    <property type="match status" value="1"/>
</dbReference>
<dbReference type="InterPro" id="IPR013856">
    <property type="entry name" value="Peptidase_M4_domain"/>
</dbReference>
<feature type="signal peptide" evidence="11">
    <location>
        <begin position="1"/>
        <end position="23"/>
    </location>
</feature>
<dbReference type="EMBL" id="SCWA01000001">
    <property type="protein sequence ID" value="TDL99056.1"/>
    <property type="molecule type" value="Genomic_DNA"/>
</dbReference>
<evidence type="ECO:0000256" key="8">
    <source>
        <dbReference type="ARBA" id="ARBA00023049"/>
    </source>
</evidence>
<evidence type="ECO:0000256" key="11">
    <source>
        <dbReference type="RuleBase" id="RU366073"/>
    </source>
</evidence>
<evidence type="ECO:0000256" key="10">
    <source>
        <dbReference type="PIRSR" id="PIRSR623612-1"/>
    </source>
</evidence>
<dbReference type="Pfam" id="PF03413">
    <property type="entry name" value="PepSY"/>
    <property type="match status" value="1"/>
</dbReference>
<accession>A0A4V3BDN1</accession>
<sequence length="497" mass="53582">MLKKVIIATALTSIALTPLQVNALTTSIKVHSNKEAKLALRNSVDTTGISKYYQNYEVVSTVKDAAGFTHYTLQPKAKGYFAEDKAIKVHADSEGNVVLINGETDAKPVKATNDIKISQDTAINEALKVLGIHPQNASNLGNNIVQSVSAEIDGDLNKLIYKIELSTITPKIGRYIVNVDAENGKVLSTVNLVQHAATTGLGYGVLNNVKTIQINSITGGYALHDVTQVGGIGTYSFNDSTRQATLITDPDKTFSNSEQKAGVDAHYYAGKFYQYFKSKFNRESYDNQGSNILSLVHVNTLNTTNDNCNNATWLGDKIAYGDGDGTKYRALSGANDVVAHELMHGVTDHTAGLEYTNQPGALNESMSDVFAYFLDSADWTIAEDVYTPSQSGDALRSLSNPEQYGQPSTMSGYVNTTADNGGIHANSGIPNKAAYLTIQAIGKDKAEQVYYRALNYYITPTSDFSGARKALVQSATDLYGQTTADAIAQAWTKVGVQ</sequence>
<keyword evidence="4" id="KW-0479">Metal-binding</keyword>
<dbReference type="GO" id="GO:0004222">
    <property type="term" value="F:metalloendopeptidase activity"/>
    <property type="evidence" value="ECO:0007669"/>
    <property type="project" value="UniProtKB-UniRule"/>
</dbReference>
<comment type="caution">
    <text evidence="16">The sequence shown here is derived from an EMBL/GenBank/DDBJ whole genome shotgun (WGS) entry which is preliminary data.</text>
</comment>
<reference evidence="16 17" key="1">
    <citation type="submission" date="2019-01" db="EMBL/GenBank/DDBJ databases">
        <title>Draft genome sequences of the type strains of six Macrococcus species.</title>
        <authorList>
            <person name="Mazhar S."/>
            <person name="Altermann E."/>
            <person name="Hill C."/>
            <person name="Mcauliffe O."/>
        </authorList>
    </citation>
    <scope>NUCLEOTIDE SEQUENCE [LARGE SCALE GENOMIC DNA]</scope>
    <source>
        <strain evidence="16 17">CCM4811</strain>
    </source>
</reference>
<evidence type="ECO:0000256" key="3">
    <source>
        <dbReference type="ARBA" id="ARBA00022670"/>
    </source>
</evidence>
<dbReference type="PRINTS" id="PR00730">
    <property type="entry name" value="THERMOLYSIN"/>
</dbReference>
<evidence type="ECO:0000256" key="5">
    <source>
        <dbReference type="ARBA" id="ARBA00022729"/>
    </source>
</evidence>
<dbReference type="AlphaFoldDB" id="A0A4V3BDN1"/>
<dbReference type="InterPro" id="IPR023612">
    <property type="entry name" value="Peptidase_M4"/>
</dbReference>
<keyword evidence="8 11" id="KW-0482">Metalloprotease</keyword>
<keyword evidence="6 11" id="KW-0378">Hydrolase</keyword>
<dbReference type="InterPro" id="IPR001570">
    <property type="entry name" value="Peptidase_M4_C_domain"/>
</dbReference>
<dbReference type="RefSeq" id="WP_133430950.1">
    <property type="nucleotide sequence ID" value="NZ_SCWA01000001.1"/>
</dbReference>